<keyword evidence="4" id="KW-1185">Reference proteome</keyword>
<dbReference type="RefSeq" id="WP_395808739.1">
    <property type="nucleotide sequence ID" value="NZ_CP043494.1"/>
</dbReference>
<evidence type="ECO:0000313" key="4">
    <source>
        <dbReference type="Proteomes" id="UP001611383"/>
    </source>
</evidence>
<proteinExistence type="predicted"/>
<dbReference type="Gene3D" id="2.130.10.10">
    <property type="entry name" value="YVTN repeat-like/Quinoprotein amine dehydrogenase"/>
    <property type="match status" value="1"/>
</dbReference>
<reference evidence="3 4" key="1">
    <citation type="submission" date="2019-08" db="EMBL/GenBank/DDBJ databases">
        <title>Archangium and Cystobacter genomes.</title>
        <authorList>
            <person name="Chen I.-C.K."/>
            <person name="Wielgoss S."/>
        </authorList>
    </citation>
    <scope>NUCLEOTIDE SEQUENCE [LARGE SCALE GENOMIC DNA]</scope>
    <source>
        <strain evidence="3 4">Cbm 6</strain>
    </source>
</reference>
<accession>A0ABY9X3U8</accession>
<gene>
    <name evidence="3" type="ORF">F0U60_42625</name>
</gene>
<feature type="signal peptide" evidence="2">
    <location>
        <begin position="1"/>
        <end position="19"/>
    </location>
</feature>
<sequence length="521" mass="55937">MKGGWRWAAALVVTGAVWAGCTQTEKHHDESEQGNPGLDTPREDRDGTSKPPPDAGTETDGGVSPDAGTQTPDSGTPDSGTPDSGTPKPPPIEEAINFPTTSGWQFFGTQHGGPRRVYGVTADEGGNVWVAGGEDGLFLLRPGATTFQRFTMAEGLRPYGFMADGSEPPGEKYLKVISVAGGPAGTVFVGYEGRPGKNGDHCENNWDRTDGIAPDPSRYKSGDADKVTLRPDGTLEVVHYDIFSGPNVVKDEKRGREKLCNILRIAYDKNTQSVWFGGNHGFARGDARFTGNNTCNGQLSCTGVYEHVHPAINAIGDTGNGVLLTDAYYGVAVHSSGDAFFGGANRSTRFRYGTNGFSYWTAQSMTEDAPYAWNRFDIWPDKVGEPNMSLPGDRIDDNVSAMAVAGDTVWVSSFTRGLARMNAEGGDFQYVKLPVSELSSVAVDPQDGSVWTGTRWLGIIYRVKGGSVQTYGCNEFENRLCNSRIADIQVDRSGGRRRILVGFMGYDVTSVPGAIGIYTGD</sequence>
<dbReference type="InterPro" id="IPR015943">
    <property type="entry name" value="WD40/YVTN_repeat-like_dom_sf"/>
</dbReference>
<evidence type="ECO:0000256" key="1">
    <source>
        <dbReference type="SAM" id="MobiDB-lite"/>
    </source>
</evidence>
<dbReference type="Proteomes" id="UP001611383">
    <property type="component" value="Chromosome"/>
</dbReference>
<name>A0ABY9X3U8_9BACT</name>
<feature type="region of interest" description="Disordered" evidence="1">
    <location>
        <begin position="206"/>
        <end position="226"/>
    </location>
</feature>
<keyword evidence="2" id="KW-0732">Signal</keyword>
<feature type="chain" id="PRO_5045702154" description="Lipoprotein" evidence="2">
    <location>
        <begin position="20"/>
        <end position="521"/>
    </location>
</feature>
<feature type="compositionally biased region" description="Basic and acidic residues" evidence="1">
    <location>
        <begin position="217"/>
        <end position="226"/>
    </location>
</feature>
<evidence type="ECO:0000313" key="3">
    <source>
        <dbReference type="EMBL" id="WNG50082.1"/>
    </source>
</evidence>
<dbReference type="EMBL" id="CP043494">
    <property type="protein sequence ID" value="WNG50082.1"/>
    <property type="molecule type" value="Genomic_DNA"/>
</dbReference>
<feature type="region of interest" description="Disordered" evidence="1">
    <location>
        <begin position="23"/>
        <end position="95"/>
    </location>
</feature>
<protein>
    <recommendedName>
        <fullName evidence="5">Lipoprotein</fullName>
    </recommendedName>
</protein>
<evidence type="ECO:0000256" key="2">
    <source>
        <dbReference type="SAM" id="SignalP"/>
    </source>
</evidence>
<dbReference type="SUPFAM" id="SSF63829">
    <property type="entry name" value="Calcium-dependent phosphotriesterase"/>
    <property type="match status" value="1"/>
</dbReference>
<organism evidence="3 4">
    <name type="scientific">Archangium minus</name>
    <dbReference type="NCBI Taxonomy" id="83450"/>
    <lineage>
        <taxon>Bacteria</taxon>
        <taxon>Pseudomonadati</taxon>
        <taxon>Myxococcota</taxon>
        <taxon>Myxococcia</taxon>
        <taxon>Myxococcales</taxon>
        <taxon>Cystobacterineae</taxon>
        <taxon>Archangiaceae</taxon>
        <taxon>Archangium</taxon>
    </lineage>
</organism>
<feature type="compositionally biased region" description="Polar residues" evidence="1">
    <location>
        <begin position="67"/>
        <end position="84"/>
    </location>
</feature>
<dbReference type="PROSITE" id="PS51257">
    <property type="entry name" value="PROKAR_LIPOPROTEIN"/>
    <property type="match status" value="1"/>
</dbReference>
<evidence type="ECO:0008006" key="5">
    <source>
        <dbReference type="Google" id="ProtNLM"/>
    </source>
</evidence>